<feature type="non-terminal residue" evidence="2">
    <location>
        <position position="241"/>
    </location>
</feature>
<name>A0A074J275_9RHOB</name>
<comment type="caution">
    <text evidence="2">The sequence shown here is derived from an EMBL/GenBank/DDBJ whole genome shotgun (WGS) entry which is preliminary data.</text>
</comment>
<dbReference type="PANTHER" id="PTHR34631:SF3">
    <property type="entry name" value="ISSOD12 TRANSPOSASE TNPA_ISSOD12"/>
    <property type="match status" value="1"/>
</dbReference>
<dbReference type="InterPro" id="IPR053520">
    <property type="entry name" value="Transposase_Tn903"/>
</dbReference>
<accession>A0A074J275</accession>
<keyword evidence="3" id="KW-1185">Reference proteome</keyword>
<feature type="domain" description="Transposase DDE" evidence="1">
    <location>
        <begin position="1"/>
        <end position="75"/>
    </location>
</feature>
<sequence length="241" mass="26942">AVQACLTLKVLFGLPLWQTVGLVESLIRMAGLDWRVPDYSALCRRQARIGVQIPYRRTGRPLNLLIDSTVVKFCGDGALSGDCFAIPCRVTNGWARKHGPSRRRQWRKVRIAMDTETGDIRAVEFTSSRQGDSPLLPDLLSQIPEGEEIATVTADGAYDTRRCQTAIIEHGADAFGHSFGPMAVMPSLPTRRNGRAWKEDCPAAVARNEILRATRHLGRALWKKWAGYHVRSRIEAYPFMV</sequence>
<dbReference type="eggNOG" id="COG3039">
    <property type="taxonomic scope" value="Bacteria"/>
</dbReference>
<dbReference type="Pfam" id="PF13737">
    <property type="entry name" value="DDE_Tnp_1_5"/>
    <property type="match status" value="1"/>
</dbReference>
<dbReference type="Proteomes" id="UP000027471">
    <property type="component" value="Unassembled WGS sequence"/>
</dbReference>
<organism evidence="2 3">
    <name type="scientific">Thioclava indica</name>
    <dbReference type="NCBI Taxonomy" id="1353528"/>
    <lineage>
        <taxon>Bacteria</taxon>
        <taxon>Pseudomonadati</taxon>
        <taxon>Pseudomonadota</taxon>
        <taxon>Alphaproteobacteria</taxon>
        <taxon>Rhodobacterales</taxon>
        <taxon>Paracoccaceae</taxon>
        <taxon>Thioclava</taxon>
    </lineage>
</organism>
<dbReference type="NCBIfam" id="NF033579">
    <property type="entry name" value="transpos_IS5_2"/>
    <property type="match status" value="1"/>
</dbReference>
<dbReference type="OrthoDB" id="8451553at2"/>
<dbReference type="RefSeq" id="WP_038133750.1">
    <property type="nucleotide sequence ID" value="NZ_AUNB01000103.1"/>
</dbReference>
<protein>
    <recommendedName>
        <fullName evidence="1">Transposase DDE domain-containing protein</fullName>
    </recommendedName>
</protein>
<evidence type="ECO:0000259" key="1">
    <source>
        <dbReference type="Pfam" id="PF13737"/>
    </source>
</evidence>
<dbReference type="AlphaFoldDB" id="A0A074J275"/>
<feature type="non-terminal residue" evidence="2">
    <location>
        <position position="1"/>
    </location>
</feature>
<reference evidence="2 3" key="1">
    <citation type="journal article" date="2015" name="Antonie Van Leeuwenhoek">
        <title>Thioclava indica sp. nov., isolated from surface seawater of the Indian Ocean.</title>
        <authorList>
            <person name="Liu Y."/>
            <person name="Lai Q."/>
            <person name="Du J."/>
            <person name="Xu H."/>
            <person name="Jiang L."/>
            <person name="Shao Z."/>
        </authorList>
    </citation>
    <scope>NUCLEOTIDE SEQUENCE [LARGE SCALE GENOMIC DNA]</scope>
    <source>
        <strain evidence="2 3">DT23-4</strain>
    </source>
</reference>
<dbReference type="InterPro" id="IPR053172">
    <property type="entry name" value="Tn903_transposase"/>
</dbReference>
<dbReference type="STRING" id="1353528.DT23_18970"/>
<dbReference type="InterPro" id="IPR025668">
    <property type="entry name" value="Tnp_DDE_dom"/>
</dbReference>
<dbReference type="PANTHER" id="PTHR34631">
    <property type="match status" value="1"/>
</dbReference>
<evidence type="ECO:0000313" key="2">
    <source>
        <dbReference type="EMBL" id="KEO50584.1"/>
    </source>
</evidence>
<evidence type="ECO:0000313" key="3">
    <source>
        <dbReference type="Proteomes" id="UP000027471"/>
    </source>
</evidence>
<gene>
    <name evidence="2" type="ORF">DT23_18970</name>
</gene>
<dbReference type="EMBL" id="AUNB01000103">
    <property type="protein sequence ID" value="KEO50584.1"/>
    <property type="molecule type" value="Genomic_DNA"/>
</dbReference>
<proteinExistence type="predicted"/>